<dbReference type="PANTHER" id="PTHR33993:SF14">
    <property type="entry name" value="GB|AAF24581.1"/>
    <property type="match status" value="1"/>
</dbReference>
<keyword evidence="2" id="KW-0223">Dioxygenase</keyword>
<dbReference type="EMBL" id="CP072931">
    <property type="protein sequence ID" value="QTZ92514.1"/>
    <property type="molecule type" value="Genomic_DNA"/>
</dbReference>
<feature type="domain" description="VOC" evidence="1">
    <location>
        <begin position="141"/>
        <end position="253"/>
    </location>
</feature>
<dbReference type="InterPro" id="IPR004360">
    <property type="entry name" value="Glyas_Fos-R_dOase_dom"/>
</dbReference>
<dbReference type="Pfam" id="PF00903">
    <property type="entry name" value="Glyoxalase"/>
    <property type="match status" value="1"/>
</dbReference>
<dbReference type="Pfam" id="PF18029">
    <property type="entry name" value="Glyoxalase_6"/>
    <property type="match status" value="1"/>
</dbReference>
<dbReference type="PANTHER" id="PTHR33993">
    <property type="entry name" value="GLYOXALASE-RELATED"/>
    <property type="match status" value="1"/>
</dbReference>
<organism evidence="2">
    <name type="scientific">Streptomyces auratus AGR0001</name>
    <dbReference type="NCBI Taxonomy" id="1160718"/>
    <lineage>
        <taxon>Bacteria</taxon>
        <taxon>Bacillati</taxon>
        <taxon>Actinomycetota</taxon>
        <taxon>Actinomycetes</taxon>
        <taxon>Kitasatosporales</taxon>
        <taxon>Streptomycetaceae</taxon>
        <taxon>Streptomyces</taxon>
    </lineage>
</organism>
<dbReference type="HOGENOM" id="CLU_069623_3_0_11"/>
<keyword evidence="4" id="KW-1185">Reference proteome</keyword>
<reference evidence="3" key="2">
    <citation type="submission" date="2021-04" db="EMBL/GenBank/DDBJ databases">
        <authorList>
            <person name="Wen M.-L."/>
            <person name="Han X.-L."/>
            <person name="Xiong J."/>
        </authorList>
    </citation>
    <scope>NUCLEOTIDE SEQUENCE</scope>
    <source>
        <strain evidence="3">AGR0001</strain>
    </source>
</reference>
<dbReference type="OrthoDB" id="9793039at2"/>
<dbReference type="InterPro" id="IPR029068">
    <property type="entry name" value="Glyas_Bleomycin-R_OHBP_Dase"/>
</dbReference>
<accession>J2JZ85</accession>
<evidence type="ECO:0000313" key="2">
    <source>
        <dbReference type="EMBL" id="EJJ05768.1"/>
    </source>
</evidence>
<keyword evidence="2" id="KW-0560">Oxidoreductase</keyword>
<dbReference type="Proteomes" id="UP000009036">
    <property type="component" value="Chromosome"/>
</dbReference>
<dbReference type="Gene3D" id="3.10.180.10">
    <property type="entry name" value="2,3-Dihydroxybiphenyl 1,2-Dioxygenase, domain 1"/>
    <property type="match status" value="2"/>
</dbReference>
<dbReference type="GO" id="GO:0051213">
    <property type="term" value="F:dioxygenase activity"/>
    <property type="evidence" value="ECO:0007669"/>
    <property type="project" value="UniProtKB-KW"/>
</dbReference>
<protein>
    <submittedName>
        <fullName evidence="2">Glyoxalase/bleomycin resistance protein dioxygenase superfamily protein</fullName>
    </submittedName>
    <submittedName>
        <fullName evidence="3">VOC family protein</fullName>
    </submittedName>
</protein>
<dbReference type="EMBL" id="AJGV01000101">
    <property type="protein sequence ID" value="EJJ05768.1"/>
    <property type="molecule type" value="Genomic_DNA"/>
</dbReference>
<feature type="domain" description="VOC" evidence="1">
    <location>
        <begin position="12"/>
        <end position="127"/>
    </location>
</feature>
<evidence type="ECO:0000259" key="1">
    <source>
        <dbReference type="PROSITE" id="PS51819"/>
    </source>
</evidence>
<evidence type="ECO:0000313" key="3">
    <source>
        <dbReference type="EMBL" id="QTZ92514.1"/>
    </source>
</evidence>
<dbReference type="PATRIC" id="fig|1160718.3.peg.3465"/>
<name>J2JZ85_9ACTN</name>
<reference evidence="2" key="1">
    <citation type="journal article" date="2012" name="J. Bacteriol.">
        <title>Genome Sequence of Streptomyces auratus Strain AGR0001, a Phoslactomycin-Producing Actinomycete.</title>
        <authorList>
            <person name="Han X."/>
            <person name="Li M."/>
            <person name="Ding Z."/>
            <person name="Zhao J."/>
            <person name="Ji K."/>
            <person name="Wen M."/>
            <person name="Lu T."/>
        </authorList>
    </citation>
    <scope>NUCLEOTIDE SEQUENCE [LARGE SCALE GENOMIC DNA]</scope>
    <source>
        <strain evidence="2">AGR0001</strain>
    </source>
</reference>
<sequence length="266" mass="28466">MSEISTNQPFGTPTWIDLGVPDLDRAKAFYRALFGWEYEQVPTASGPLALCLLRGRRVAALRPVSAADVEGESWWHPYLATDDCDGAVRRITDSGGTLLAPPSDLADLARTAVVADPVGARFSLWQGRTQPGCELVNEPCTLVRNDLASPAPEPARRFYSDVFGFTLDGNDAVPDLDFTFLRRPDGHEIGGIFGTPQATASRWQTVFEVADTDELVTLARGAGGAADAPEDAPYGRMAAITDPFGTAFSVITRPPVRPTSSVPSAA</sequence>
<dbReference type="InterPro" id="IPR041581">
    <property type="entry name" value="Glyoxalase_6"/>
</dbReference>
<dbReference type="RefSeq" id="WP_006604957.1">
    <property type="nucleotide sequence ID" value="NZ_CP072931.1"/>
</dbReference>
<dbReference type="CDD" id="cd07247">
    <property type="entry name" value="SgaA_N_like"/>
    <property type="match status" value="1"/>
</dbReference>
<gene>
    <name evidence="3" type="ORF">SU9_014370</name>
    <name evidence="2" type="ORF">SU9_17135</name>
</gene>
<dbReference type="AlphaFoldDB" id="J2JZ85"/>
<dbReference type="PROSITE" id="PS51819">
    <property type="entry name" value="VOC"/>
    <property type="match status" value="2"/>
</dbReference>
<dbReference type="STRING" id="1160718.SU9_17135"/>
<proteinExistence type="predicted"/>
<dbReference type="eggNOG" id="COG3324">
    <property type="taxonomic scope" value="Bacteria"/>
</dbReference>
<dbReference type="InterPro" id="IPR037523">
    <property type="entry name" value="VOC_core"/>
</dbReference>
<dbReference type="InterPro" id="IPR052164">
    <property type="entry name" value="Anthracycline_SecMetBiosynth"/>
</dbReference>
<evidence type="ECO:0000313" key="4">
    <source>
        <dbReference type="Proteomes" id="UP000009036"/>
    </source>
</evidence>
<dbReference type="CDD" id="cd06587">
    <property type="entry name" value="VOC"/>
    <property type="match status" value="1"/>
</dbReference>
<dbReference type="SUPFAM" id="SSF54593">
    <property type="entry name" value="Glyoxalase/Bleomycin resistance protein/Dihydroxybiphenyl dioxygenase"/>
    <property type="match status" value="1"/>
</dbReference>
<dbReference type="KEGG" id="sauh:SU9_014370"/>